<dbReference type="PANTHER" id="PTHR22760">
    <property type="entry name" value="GLYCOSYLTRANSFERASE"/>
    <property type="match status" value="1"/>
</dbReference>
<feature type="region of interest" description="Disordered" evidence="13">
    <location>
        <begin position="1"/>
        <end position="24"/>
    </location>
</feature>
<name>A0A6A6PCY9_9PEZI</name>
<protein>
    <recommendedName>
        <fullName evidence="12">Mannosyltransferase</fullName>
        <ecNumber evidence="12">2.4.1.-</ecNumber>
    </recommendedName>
</protein>
<dbReference type="Pfam" id="PF03901">
    <property type="entry name" value="Glyco_transf_22"/>
    <property type="match status" value="1"/>
</dbReference>
<feature type="transmembrane region" description="Helical" evidence="12">
    <location>
        <begin position="275"/>
        <end position="292"/>
    </location>
</feature>
<comment type="function">
    <text evidence="11">Mannosyltransferase involved in glycosylphosphatidylinositol-anchor biosynthesis. Transfers the third mannose to Man2-GlcN-acyl-PI during GPI precursor assembly.</text>
</comment>
<evidence type="ECO:0000256" key="12">
    <source>
        <dbReference type="RuleBase" id="RU363075"/>
    </source>
</evidence>
<feature type="transmembrane region" description="Helical" evidence="12">
    <location>
        <begin position="237"/>
        <end position="263"/>
    </location>
</feature>
<organism evidence="14 15">
    <name type="scientific">Lineolata rhizophorae</name>
    <dbReference type="NCBI Taxonomy" id="578093"/>
    <lineage>
        <taxon>Eukaryota</taxon>
        <taxon>Fungi</taxon>
        <taxon>Dikarya</taxon>
        <taxon>Ascomycota</taxon>
        <taxon>Pezizomycotina</taxon>
        <taxon>Dothideomycetes</taxon>
        <taxon>Dothideomycetes incertae sedis</taxon>
        <taxon>Lineolatales</taxon>
        <taxon>Lineolataceae</taxon>
        <taxon>Lineolata</taxon>
    </lineage>
</organism>
<keyword evidence="9 12" id="KW-1133">Transmembrane helix</keyword>
<dbReference type="GO" id="GO:0005789">
    <property type="term" value="C:endoplasmic reticulum membrane"/>
    <property type="evidence" value="ECO:0007669"/>
    <property type="project" value="UniProtKB-SubCell"/>
</dbReference>
<evidence type="ECO:0000256" key="5">
    <source>
        <dbReference type="ARBA" id="ARBA00022676"/>
    </source>
</evidence>
<comment type="subcellular location">
    <subcellularLocation>
        <location evidence="1 12">Endoplasmic reticulum membrane</location>
        <topology evidence="1 12">Multi-pass membrane protein</topology>
    </subcellularLocation>
</comment>
<feature type="transmembrane region" description="Helical" evidence="12">
    <location>
        <begin position="401"/>
        <end position="418"/>
    </location>
</feature>
<comment type="similarity">
    <text evidence="3">Belongs to the glycosyltransferase 22 family. PIGB subfamily.</text>
</comment>
<evidence type="ECO:0000256" key="8">
    <source>
        <dbReference type="ARBA" id="ARBA00022824"/>
    </source>
</evidence>
<keyword evidence="8 12" id="KW-0256">Endoplasmic reticulum</keyword>
<evidence type="ECO:0000313" key="14">
    <source>
        <dbReference type="EMBL" id="KAF2461607.1"/>
    </source>
</evidence>
<gene>
    <name evidence="14" type="ORF">BDY21DRAFT_332681</name>
</gene>
<keyword evidence="7 12" id="KW-0812">Transmembrane</keyword>
<dbReference type="GO" id="GO:0006506">
    <property type="term" value="P:GPI anchor biosynthetic process"/>
    <property type="evidence" value="ECO:0007669"/>
    <property type="project" value="UniProtKB-UniPathway"/>
</dbReference>
<evidence type="ECO:0000256" key="1">
    <source>
        <dbReference type="ARBA" id="ARBA00004477"/>
    </source>
</evidence>
<dbReference type="AlphaFoldDB" id="A0A6A6PCY9"/>
<feature type="transmembrane region" description="Helical" evidence="12">
    <location>
        <begin position="430"/>
        <end position="447"/>
    </location>
</feature>
<keyword evidence="10 12" id="KW-0472">Membrane</keyword>
<accession>A0A6A6PCY9</accession>
<dbReference type="InterPro" id="IPR005599">
    <property type="entry name" value="GPI_mannosylTrfase"/>
</dbReference>
<dbReference type="EC" id="2.4.1.-" evidence="12"/>
<evidence type="ECO:0000256" key="11">
    <source>
        <dbReference type="ARBA" id="ARBA00024708"/>
    </source>
</evidence>
<dbReference type="OrthoDB" id="416834at2759"/>
<dbReference type="Proteomes" id="UP000799766">
    <property type="component" value="Unassembled WGS sequence"/>
</dbReference>
<evidence type="ECO:0000256" key="4">
    <source>
        <dbReference type="ARBA" id="ARBA00022502"/>
    </source>
</evidence>
<dbReference type="EMBL" id="MU001671">
    <property type="protein sequence ID" value="KAF2461607.1"/>
    <property type="molecule type" value="Genomic_DNA"/>
</dbReference>
<evidence type="ECO:0000256" key="3">
    <source>
        <dbReference type="ARBA" id="ARBA00006065"/>
    </source>
</evidence>
<dbReference type="GO" id="GO:0000026">
    <property type="term" value="F:alpha-1,2-mannosyltransferase activity"/>
    <property type="evidence" value="ECO:0007669"/>
    <property type="project" value="TreeGrafter"/>
</dbReference>
<reference evidence="14" key="1">
    <citation type="journal article" date="2020" name="Stud. Mycol.">
        <title>101 Dothideomycetes genomes: a test case for predicting lifestyles and emergence of pathogens.</title>
        <authorList>
            <person name="Haridas S."/>
            <person name="Albert R."/>
            <person name="Binder M."/>
            <person name="Bloem J."/>
            <person name="Labutti K."/>
            <person name="Salamov A."/>
            <person name="Andreopoulos B."/>
            <person name="Baker S."/>
            <person name="Barry K."/>
            <person name="Bills G."/>
            <person name="Bluhm B."/>
            <person name="Cannon C."/>
            <person name="Castanera R."/>
            <person name="Culley D."/>
            <person name="Daum C."/>
            <person name="Ezra D."/>
            <person name="Gonzalez J."/>
            <person name="Henrissat B."/>
            <person name="Kuo A."/>
            <person name="Liang C."/>
            <person name="Lipzen A."/>
            <person name="Lutzoni F."/>
            <person name="Magnuson J."/>
            <person name="Mondo S."/>
            <person name="Nolan M."/>
            <person name="Ohm R."/>
            <person name="Pangilinan J."/>
            <person name="Park H.-J."/>
            <person name="Ramirez L."/>
            <person name="Alfaro M."/>
            <person name="Sun H."/>
            <person name="Tritt A."/>
            <person name="Yoshinaga Y."/>
            <person name="Zwiers L.-H."/>
            <person name="Turgeon B."/>
            <person name="Goodwin S."/>
            <person name="Spatafora J."/>
            <person name="Crous P."/>
            <person name="Grigoriev I."/>
        </authorList>
    </citation>
    <scope>NUCLEOTIDE SEQUENCE</scope>
    <source>
        <strain evidence="14">ATCC 16933</strain>
    </source>
</reference>
<evidence type="ECO:0000256" key="10">
    <source>
        <dbReference type="ARBA" id="ARBA00023136"/>
    </source>
</evidence>
<feature type="transmembrane region" description="Helical" evidence="12">
    <location>
        <begin position="333"/>
        <end position="356"/>
    </location>
</feature>
<feature type="region of interest" description="Disordered" evidence="13">
    <location>
        <begin position="548"/>
        <end position="573"/>
    </location>
</feature>
<evidence type="ECO:0000256" key="7">
    <source>
        <dbReference type="ARBA" id="ARBA00022692"/>
    </source>
</evidence>
<evidence type="ECO:0000256" key="13">
    <source>
        <dbReference type="SAM" id="MobiDB-lite"/>
    </source>
</evidence>
<keyword evidence="15" id="KW-1185">Reference proteome</keyword>
<evidence type="ECO:0000313" key="15">
    <source>
        <dbReference type="Proteomes" id="UP000799766"/>
    </source>
</evidence>
<evidence type="ECO:0000256" key="9">
    <source>
        <dbReference type="ARBA" id="ARBA00022989"/>
    </source>
</evidence>
<keyword evidence="6 14" id="KW-0808">Transferase</keyword>
<sequence>MLRPQRERSTPSTGRGSRAGLGTGKLNPPPAAYMFCLLVGFRLLNTLTLRTFFQPDEFFQSLEPAWQAAFGSLGTRRGAWITWEWTYQLRSSIHPLLFSGVYCVADLIAKTVDVEPGLRADLLVAAPKILQAVIAALLDFATWRLSAKFFGLHSGAAWTTLALTLCSPWQWFCSTRTLSNCLETCLTATALWLWPWHWPAPTTSNDVHDEQGLRSETYRASRTSSSRSSDLSSLRMSLFLAALACILRPTNLLIWLCVCTGTLRNATARETRVLVREAVVLGSFVLGLSILVDRVHYGSWTLPPIRFIYFNVAQSLAVFYGKNRADYYFTEGLPLLLTTALPWTVIGVARAIRGLIRPCQNPGQGADEAQVRLGPRLRILALTCLFVTAVLSLISHKEVRFAYPLLPILHVLAAEPVYSFFSVWSNGRKALLYALLGTNLVIAWYTSQVHQRGVIDVMTFLRKEGSSMSSSQTRSAAFLMPCHSTPWRSHLVFDNLEAQALTCEPPVHVPLADRDRYLDEADQFYLDPVKWLDISWPQEVDSVSSEFRDDASDEGAQSIPKNLAGSRGSGVQDGQGGRYWPDYLVFFEQLEDTLSSVLDGNLYHECWRGFNTHWHDDWRRHGDVIVWCMDRGEDNKTSR</sequence>
<evidence type="ECO:0000256" key="6">
    <source>
        <dbReference type="ARBA" id="ARBA00022679"/>
    </source>
</evidence>
<feature type="transmembrane region" description="Helical" evidence="12">
    <location>
        <begin position="377"/>
        <end position="395"/>
    </location>
</feature>
<keyword evidence="4" id="KW-0337">GPI-anchor biosynthesis</keyword>
<keyword evidence="5 12" id="KW-0328">Glycosyltransferase</keyword>
<dbReference type="PANTHER" id="PTHR22760:SF4">
    <property type="entry name" value="GPI MANNOSYLTRANSFERASE 3"/>
    <property type="match status" value="1"/>
</dbReference>
<evidence type="ECO:0000256" key="2">
    <source>
        <dbReference type="ARBA" id="ARBA00004687"/>
    </source>
</evidence>
<comment type="pathway">
    <text evidence="2">Glycolipid biosynthesis; glycosylphosphatidylinositol-anchor biosynthesis.</text>
</comment>
<proteinExistence type="inferred from homology"/>
<dbReference type="UniPathway" id="UPA00196"/>